<dbReference type="GO" id="GO:0000729">
    <property type="term" value="P:DNA double-strand break processing"/>
    <property type="evidence" value="ECO:0007669"/>
    <property type="project" value="TreeGrafter"/>
</dbReference>
<dbReference type="InterPro" id="IPR036397">
    <property type="entry name" value="RNaseH_sf"/>
</dbReference>
<gene>
    <name evidence="2" type="ORF">NBR_LOCUS14147</name>
</gene>
<dbReference type="Gene3D" id="3.30.420.10">
    <property type="entry name" value="Ribonuclease H-like superfamily/Ribonuclease H"/>
    <property type="match status" value="1"/>
</dbReference>
<sequence>MSAHLCTNQSAPSAISIALTVVGKMSSRNDYQCLFLHCHRTGRPVTEARNELMRSMGDDVPSLVICSRWYQRFDQNDFSLEELPCSGRPLSLNPNAVLACVRSNLDQSLRDMEKASRTPSSTVRGILVREGYRAKCLGTNPRSLTVAQRRTRVETCQKLLQRERTTTWIASAVAQDEKWISYDNRKRKLQWLPLNQKPKPVPKRREHCKKEMLSFFFTSDGCIHYDILSEGEIVTSEVFCSQLREIVSKAPRSLLHRVKIHFIMSSAGPHHTRATQDELERLCTEWLPHPAYSPDLSPCDYHAFRSLQAFCAGKTFDCRDDVKHAVDQWISSLSSSFWMDGIAALPVRWRKDVATDGNYCE</sequence>
<dbReference type="GO" id="GO:0031297">
    <property type="term" value="P:replication fork processing"/>
    <property type="evidence" value="ECO:0007669"/>
    <property type="project" value="TreeGrafter"/>
</dbReference>
<dbReference type="GO" id="GO:0003690">
    <property type="term" value="F:double-stranded DNA binding"/>
    <property type="evidence" value="ECO:0007669"/>
    <property type="project" value="TreeGrafter"/>
</dbReference>
<dbReference type="PANTHER" id="PTHR46060">
    <property type="entry name" value="MARINER MOS1 TRANSPOSASE-LIKE PROTEIN"/>
    <property type="match status" value="1"/>
</dbReference>
<dbReference type="GO" id="GO:0046975">
    <property type="term" value="F:histone H3K36 methyltransferase activity"/>
    <property type="evidence" value="ECO:0007669"/>
    <property type="project" value="TreeGrafter"/>
</dbReference>
<dbReference type="GO" id="GO:0000014">
    <property type="term" value="F:single-stranded DNA endodeoxyribonuclease activity"/>
    <property type="evidence" value="ECO:0007669"/>
    <property type="project" value="TreeGrafter"/>
</dbReference>
<dbReference type="GO" id="GO:0003697">
    <property type="term" value="F:single-stranded DNA binding"/>
    <property type="evidence" value="ECO:0007669"/>
    <property type="project" value="TreeGrafter"/>
</dbReference>
<reference evidence="2 3" key="2">
    <citation type="submission" date="2018-11" db="EMBL/GenBank/DDBJ databases">
        <authorList>
            <consortium name="Pathogen Informatics"/>
        </authorList>
    </citation>
    <scope>NUCLEOTIDE SEQUENCE [LARGE SCALE GENOMIC DNA]</scope>
</reference>
<dbReference type="WBParaSite" id="NBR_0001414601-mRNA-1">
    <property type="protein sequence ID" value="NBR_0001414601-mRNA-1"/>
    <property type="gene ID" value="NBR_0001414601"/>
</dbReference>
<keyword evidence="3" id="KW-1185">Reference proteome</keyword>
<organism evidence="4">
    <name type="scientific">Nippostrongylus brasiliensis</name>
    <name type="common">Rat hookworm</name>
    <dbReference type="NCBI Taxonomy" id="27835"/>
    <lineage>
        <taxon>Eukaryota</taxon>
        <taxon>Metazoa</taxon>
        <taxon>Ecdysozoa</taxon>
        <taxon>Nematoda</taxon>
        <taxon>Chromadorea</taxon>
        <taxon>Rhabditida</taxon>
        <taxon>Rhabditina</taxon>
        <taxon>Rhabditomorpha</taxon>
        <taxon>Strongyloidea</taxon>
        <taxon>Heligmosomidae</taxon>
        <taxon>Nippostrongylus</taxon>
    </lineage>
</organism>
<dbReference type="Gene3D" id="1.10.10.1450">
    <property type="match status" value="1"/>
</dbReference>
<dbReference type="GO" id="GO:0042800">
    <property type="term" value="F:histone H3K4 methyltransferase activity"/>
    <property type="evidence" value="ECO:0007669"/>
    <property type="project" value="TreeGrafter"/>
</dbReference>
<dbReference type="InterPro" id="IPR052709">
    <property type="entry name" value="Transposase-MT_Hybrid"/>
</dbReference>
<feature type="domain" description="Mos1 transposase HTH" evidence="1">
    <location>
        <begin position="35"/>
        <end position="77"/>
    </location>
</feature>
<dbReference type="GO" id="GO:0000793">
    <property type="term" value="C:condensed chromosome"/>
    <property type="evidence" value="ECO:0007669"/>
    <property type="project" value="TreeGrafter"/>
</dbReference>
<dbReference type="STRING" id="27835.A0A0N4YC88"/>
<dbReference type="InterPro" id="IPR041426">
    <property type="entry name" value="Mos1_HTH"/>
</dbReference>
<dbReference type="GO" id="GO:0035861">
    <property type="term" value="C:site of double-strand break"/>
    <property type="evidence" value="ECO:0007669"/>
    <property type="project" value="TreeGrafter"/>
</dbReference>
<dbReference type="GO" id="GO:0044774">
    <property type="term" value="P:mitotic DNA integrity checkpoint signaling"/>
    <property type="evidence" value="ECO:0007669"/>
    <property type="project" value="TreeGrafter"/>
</dbReference>
<dbReference type="GO" id="GO:0015074">
    <property type="term" value="P:DNA integration"/>
    <property type="evidence" value="ECO:0007669"/>
    <property type="project" value="TreeGrafter"/>
</dbReference>
<dbReference type="Proteomes" id="UP000271162">
    <property type="component" value="Unassembled WGS sequence"/>
</dbReference>
<dbReference type="InterPro" id="IPR001888">
    <property type="entry name" value="Transposase_1"/>
</dbReference>
<accession>A0A0N4YC88</accession>
<name>A0A0N4YC88_NIPBR</name>
<dbReference type="OMA" id="TTTWIAS"/>
<evidence type="ECO:0000313" key="4">
    <source>
        <dbReference type="WBParaSite" id="NBR_0001414601-mRNA-1"/>
    </source>
</evidence>
<evidence type="ECO:0000259" key="1">
    <source>
        <dbReference type="Pfam" id="PF17906"/>
    </source>
</evidence>
<protein>
    <submittedName>
        <fullName evidence="4">HTH_48 domain-containing protein</fullName>
    </submittedName>
</protein>
<dbReference type="Pfam" id="PF01359">
    <property type="entry name" value="Transposase_1"/>
    <property type="match status" value="1"/>
</dbReference>
<evidence type="ECO:0000313" key="2">
    <source>
        <dbReference type="EMBL" id="VDL77736.1"/>
    </source>
</evidence>
<dbReference type="GO" id="GO:0005634">
    <property type="term" value="C:nucleus"/>
    <property type="evidence" value="ECO:0007669"/>
    <property type="project" value="TreeGrafter"/>
</dbReference>
<dbReference type="GO" id="GO:0044547">
    <property type="term" value="F:DNA topoisomerase binding"/>
    <property type="evidence" value="ECO:0007669"/>
    <property type="project" value="TreeGrafter"/>
</dbReference>
<dbReference type="EMBL" id="UYSL01021258">
    <property type="protein sequence ID" value="VDL77736.1"/>
    <property type="molecule type" value="Genomic_DNA"/>
</dbReference>
<reference evidence="4" key="1">
    <citation type="submission" date="2017-02" db="UniProtKB">
        <authorList>
            <consortium name="WormBaseParasite"/>
        </authorList>
    </citation>
    <scope>IDENTIFICATION</scope>
</reference>
<proteinExistence type="predicted"/>
<dbReference type="PANTHER" id="PTHR46060:SF2">
    <property type="entry name" value="HISTONE-LYSINE N-METHYLTRANSFERASE SETMAR"/>
    <property type="match status" value="1"/>
</dbReference>
<dbReference type="GO" id="GO:0006303">
    <property type="term" value="P:double-strand break repair via nonhomologous end joining"/>
    <property type="evidence" value="ECO:0007669"/>
    <property type="project" value="TreeGrafter"/>
</dbReference>
<dbReference type="AlphaFoldDB" id="A0A0N4YC88"/>
<evidence type="ECO:0000313" key="3">
    <source>
        <dbReference type="Proteomes" id="UP000271162"/>
    </source>
</evidence>
<dbReference type="Pfam" id="PF17906">
    <property type="entry name" value="HTH_48"/>
    <property type="match status" value="1"/>
</dbReference>